<dbReference type="PANTHER" id="PTHR11668">
    <property type="entry name" value="SERINE/THREONINE PROTEIN PHOSPHATASE"/>
    <property type="match status" value="1"/>
</dbReference>
<dbReference type="Proteomes" id="UP001175271">
    <property type="component" value="Unassembled WGS sequence"/>
</dbReference>
<comment type="caution">
    <text evidence="1">The sequence shown here is derived from an EMBL/GenBank/DDBJ whole genome shotgun (WGS) entry which is preliminary data.</text>
</comment>
<keyword evidence="2" id="KW-1185">Reference proteome</keyword>
<dbReference type="GO" id="GO:0004722">
    <property type="term" value="F:protein serine/threonine phosphatase activity"/>
    <property type="evidence" value="ECO:0007669"/>
    <property type="project" value="TreeGrafter"/>
</dbReference>
<dbReference type="InterPro" id="IPR029052">
    <property type="entry name" value="Metallo-depent_PP-like"/>
</dbReference>
<proteinExistence type="predicted"/>
<evidence type="ECO:0000313" key="2">
    <source>
        <dbReference type="Proteomes" id="UP001175271"/>
    </source>
</evidence>
<gene>
    <name evidence="1" type="ORF">QR680_009509</name>
</gene>
<dbReference type="Gene3D" id="3.60.21.10">
    <property type="match status" value="1"/>
</dbReference>
<evidence type="ECO:0000313" key="1">
    <source>
        <dbReference type="EMBL" id="KAK0426028.1"/>
    </source>
</evidence>
<dbReference type="GO" id="GO:0005737">
    <property type="term" value="C:cytoplasm"/>
    <property type="evidence" value="ECO:0007669"/>
    <property type="project" value="TreeGrafter"/>
</dbReference>
<dbReference type="GO" id="GO:0005634">
    <property type="term" value="C:nucleus"/>
    <property type="evidence" value="ECO:0007669"/>
    <property type="project" value="TreeGrafter"/>
</dbReference>
<organism evidence="1 2">
    <name type="scientific">Steinernema hermaphroditum</name>
    <dbReference type="NCBI Taxonomy" id="289476"/>
    <lineage>
        <taxon>Eukaryota</taxon>
        <taxon>Metazoa</taxon>
        <taxon>Ecdysozoa</taxon>
        <taxon>Nematoda</taxon>
        <taxon>Chromadorea</taxon>
        <taxon>Rhabditida</taxon>
        <taxon>Tylenchina</taxon>
        <taxon>Panagrolaimomorpha</taxon>
        <taxon>Strongyloidoidea</taxon>
        <taxon>Steinernematidae</taxon>
        <taxon>Steinernema</taxon>
    </lineage>
</organism>
<sequence>MSKWNRLGIPKSPNSAISAFFTSGSSAITESTHNNGLNFIARAHEAVQQGCEWRHNGHVVTIFSASNYCNSHNEAAFMIFHNLVPFFHNFVSS</sequence>
<dbReference type="InterPro" id="IPR050341">
    <property type="entry name" value="PP1_catalytic_subunit"/>
</dbReference>
<dbReference type="InterPro" id="IPR006186">
    <property type="entry name" value="Ser/Thr-sp_prot-phosphatase"/>
</dbReference>
<protein>
    <submittedName>
        <fullName evidence="1">Uncharacterized protein</fullName>
    </submittedName>
</protein>
<accession>A0AA39IN05</accession>
<name>A0AA39IN05_9BILA</name>
<dbReference type="SUPFAM" id="SSF56300">
    <property type="entry name" value="Metallo-dependent phosphatases"/>
    <property type="match status" value="1"/>
</dbReference>
<dbReference type="PANTHER" id="PTHR11668:SF496">
    <property type="entry name" value="SERINE_THREONINE-PROTEIN PHOSPHATASE"/>
    <property type="match status" value="1"/>
</dbReference>
<dbReference type="EMBL" id="JAUCMV010000001">
    <property type="protein sequence ID" value="KAK0426028.1"/>
    <property type="molecule type" value="Genomic_DNA"/>
</dbReference>
<dbReference type="PRINTS" id="PR00114">
    <property type="entry name" value="STPHPHTASE"/>
</dbReference>
<dbReference type="AlphaFoldDB" id="A0AA39IN05"/>
<reference evidence="1" key="1">
    <citation type="submission" date="2023-06" db="EMBL/GenBank/DDBJ databases">
        <title>Genomic analysis of the entomopathogenic nematode Steinernema hermaphroditum.</title>
        <authorList>
            <person name="Schwarz E.M."/>
            <person name="Heppert J.K."/>
            <person name="Baniya A."/>
            <person name="Schwartz H.T."/>
            <person name="Tan C.-H."/>
            <person name="Antoshechkin I."/>
            <person name="Sternberg P.W."/>
            <person name="Goodrich-Blair H."/>
            <person name="Dillman A.R."/>
        </authorList>
    </citation>
    <scope>NUCLEOTIDE SEQUENCE</scope>
    <source>
        <strain evidence="1">PS9179</strain>
        <tissue evidence="1">Whole animal</tissue>
    </source>
</reference>